<feature type="region of interest" description="Disordered" evidence="1">
    <location>
        <begin position="27"/>
        <end position="46"/>
    </location>
</feature>
<dbReference type="Proteomes" id="UP000466307">
    <property type="component" value="Unassembled WGS sequence"/>
</dbReference>
<evidence type="ECO:0000313" key="4">
    <source>
        <dbReference type="Proteomes" id="UP000466307"/>
    </source>
</evidence>
<dbReference type="RefSeq" id="WP_053777261.1">
    <property type="nucleotide sequence ID" value="NZ_JAADZU010000031.1"/>
</dbReference>
<evidence type="ECO:0000313" key="3">
    <source>
        <dbReference type="EMBL" id="NDK90128.1"/>
    </source>
</evidence>
<proteinExistence type="predicted"/>
<feature type="chain" id="PRO_5029509526" evidence="2">
    <location>
        <begin position="32"/>
        <end position="105"/>
    </location>
</feature>
<evidence type="ECO:0000256" key="2">
    <source>
        <dbReference type="SAM" id="SignalP"/>
    </source>
</evidence>
<sequence length="105" mass="11051">MKKNTLRALTFSGIAACAVIGAAATAGTASADHVNQPKPSGPPWSESRDGLTYCFEGFCDNWDKLDNYVCTTGAPTALVCDAIMVGVRVLPPMNIGDLVPHNIIK</sequence>
<organism evidence="3 4">
    <name type="scientific">Gordonia desulfuricans</name>
    <dbReference type="NCBI Taxonomy" id="89051"/>
    <lineage>
        <taxon>Bacteria</taxon>
        <taxon>Bacillati</taxon>
        <taxon>Actinomycetota</taxon>
        <taxon>Actinomycetes</taxon>
        <taxon>Mycobacteriales</taxon>
        <taxon>Gordoniaceae</taxon>
        <taxon>Gordonia</taxon>
    </lineage>
</organism>
<reference evidence="3 4" key="1">
    <citation type="submission" date="2020-01" db="EMBL/GenBank/DDBJ databases">
        <title>Investigation of new actinobacteria for the biodesulphurisation of diesel fuel.</title>
        <authorList>
            <person name="Athi Narayanan S.M."/>
        </authorList>
    </citation>
    <scope>NUCLEOTIDE SEQUENCE [LARGE SCALE GENOMIC DNA]</scope>
    <source>
        <strain evidence="3 4">213E</strain>
    </source>
</reference>
<feature type="signal peptide" evidence="2">
    <location>
        <begin position="1"/>
        <end position="31"/>
    </location>
</feature>
<dbReference type="AlphaFoldDB" id="A0A7K3LPJ5"/>
<dbReference type="EMBL" id="JAADZU010000031">
    <property type="protein sequence ID" value="NDK90128.1"/>
    <property type="molecule type" value="Genomic_DNA"/>
</dbReference>
<evidence type="ECO:0000256" key="1">
    <source>
        <dbReference type="SAM" id="MobiDB-lite"/>
    </source>
</evidence>
<keyword evidence="2" id="KW-0732">Signal</keyword>
<gene>
    <name evidence="3" type="ORF">GYA93_11110</name>
</gene>
<comment type="caution">
    <text evidence="3">The sequence shown here is derived from an EMBL/GenBank/DDBJ whole genome shotgun (WGS) entry which is preliminary data.</text>
</comment>
<accession>A0A7K3LPJ5</accession>
<name>A0A7K3LPJ5_9ACTN</name>
<keyword evidence="4" id="KW-1185">Reference proteome</keyword>
<protein>
    <submittedName>
        <fullName evidence="3">Uncharacterized protein</fullName>
    </submittedName>
</protein>